<feature type="signal peptide" evidence="1">
    <location>
        <begin position="1"/>
        <end position="21"/>
    </location>
</feature>
<evidence type="ECO:0000313" key="3">
    <source>
        <dbReference type="Proteomes" id="UP000608513"/>
    </source>
</evidence>
<dbReference type="InterPro" id="IPR036514">
    <property type="entry name" value="SGNH_hydro_sf"/>
</dbReference>
<organism evidence="2 3">
    <name type="scientific">Ramlibacter cellulosilyticus</name>
    <dbReference type="NCBI Taxonomy" id="2764187"/>
    <lineage>
        <taxon>Bacteria</taxon>
        <taxon>Pseudomonadati</taxon>
        <taxon>Pseudomonadota</taxon>
        <taxon>Betaproteobacteria</taxon>
        <taxon>Burkholderiales</taxon>
        <taxon>Comamonadaceae</taxon>
        <taxon>Ramlibacter</taxon>
    </lineage>
</organism>
<dbReference type="Pfam" id="PF00657">
    <property type="entry name" value="Lipase_GDSL"/>
    <property type="match status" value="1"/>
</dbReference>
<dbReference type="RefSeq" id="WP_187077980.1">
    <property type="nucleotide sequence ID" value="NZ_JACORT010000009.1"/>
</dbReference>
<dbReference type="GO" id="GO:0016788">
    <property type="term" value="F:hydrolase activity, acting on ester bonds"/>
    <property type="evidence" value="ECO:0007669"/>
    <property type="project" value="InterPro"/>
</dbReference>
<reference evidence="2" key="1">
    <citation type="submission" date="2020-08" db="EMBL/GenBank/DDBJ databases">
        <title>Ramlibacter sp. USB13 16S ribosomal RNA gene genome sequencing and assembly.</title>
        <authorList>
            <person name="Kang M."/>
        </authorList>
    </citation>
    <scope>NUCLEOTIDE SEQUENCE</scope>
    <source>
        <strain evidence="2">USB13</strain>
    </source>
</reference>
<name>A0A923MW55_9BURK</name>
<dbReference type="InterPro" id="IPR001087">
    <property type="entry name" value="GDSL"/>
</dbReference>
<keyword evidence="1" id="KW-0732">Signal</keyword>
<keyword evidence="3" id="KW-1185">Reference proteome</keyword>
<sequence length="370" mass="38036">MQTGRRLRLLAAAFAAAAVLAGCGGGGGTEGPKTQISRVIVAGDSLADVGVTGIKFTVQNSADPAGFPVFPQIVASNFGVTSQCNYFTTTAATNAGCTNYAIGGGRIRGIGAAPDIQDVPTQLAVAAQVNGTYKPTDLLIVDGGGNDAADLVGAYLGAGSNPAAYQSVLLRLLTPQEIGTAGSPEAANALWMQKLADRYYGAIKTNALDKGATHVAVLDIVDITLTPRFQQVLAGVTQQAGAARAQQLQGAIRQWITVFNDRLRSLAGGDARIAVVPFYADFQDQVAHPATYGISNATTPACPVTGVSGGLPSYTFTTCTSAALDAAPPTGQSAGWWQSYAFSDSFHPTPFGHRLLASSVSRALARAGWL</sequence>
<evidence type="ECO:0000256" key="1">
    <source>
        <dbReference type="SAM" id="SignalP"/>
    </source>
</evidence>
<dbReference type="AlphaFoldDB" id="A0A923MW55"/>
<gene>
    <name evidence="2" type="ORF">H8N03_19995</name>
</gene>
<dbReference type="Proteomes" id="UP000608513">
    <property type="component" value="Unassembled WGS sequence"/>
</dbReference>
<evidence type="ECO:0000313" key="2">
    <source>
        <dbReference type="EMBL" id="MBC5785239.1"/>
    </source>
</evidence>
<dbReference type="Gene3D" id="3.40.50.1110">
    <property type="entry name" value="SGNH hydrolase"/>
    <property type="match status" value="1"/>
</dbReference>
<dbReference type="EMBL" id="JACORT010000009">
    <property type="protein sequence ID" value="MBC5785239.1"/>
    <property type="molecule type" value="Genomic_DNA"/>
</dbReference>
<comment type="caution">
    <text evidence="2">The sequence shown here is derived from an EMBL/GenBank/DDBJ whole genome shotgun (WGS) entry which is preliminary data.</text>
</comment>
<protein>
    <submittedName>
        <fullName evidence="2">Phospholipase</fullName>
    </submittedName>
</protein>
<feature type="chain" id="PRO_5037916058" evidence="1">
    <location>
        <begin position="22"/>
        <end position="370"/>
    </location>
</feature>
<accession>A0A923MW55</accession>
<proteinExistence type="predicted"/>
<dbReference type="PROSITE" id="PS51257">
    <property type="entry name" value="PROKAR_LIPOPROTEIN"/>
    <property type="match status" value="1"/>
</dbReference>
<dbReference type="SUPFAM" id="SSF52266">
    <property type="entry name" value="SGNH hydrolase"/>
    <property type="match status" value="1"/>
</dbReference>